<proteinExistence type="predicted"/>
<feature type="non-terminal residue" evidence="1">
    <location>
        <position position="1"/>
    </location>
</feature>
<gene>
    <name evidence="1" type="ORF">THITE_2052421</name>
</gene>
<dbReference type="AlphaFoldDB" id="G2R9A6"/>
<sequence>YNLNNTLIVTIGRSLNELVYSFKLRSILDILHCKKGTVASVEAISAIAKIYYNDKYTPTEFEVGDTWAGPFKIIYKIDRNAYKLNFLASWKVYLVVLVS</sequence>
<dbReference type="RefSeq" id="XP_003655840.1">
    <property type="nucleotide sequence ID" value="XM_003655792.1"/>
</dbReference>
<evidence type="ECO:0000313" key="1">
    <source>
        <dbReference type="EMBL" id="AEO69504.1"/>
    </source>
</evidence>
<protein>
    <submittedName>
        <fullName evidence="1">Uncharacterized protein</fullName>
    </submittedName>
</protein>
<dbReference type="EMBL" id="CP003012">
    <property type="protein sequence ID" value="AEO69504.1"/>
    <property type="molecule type" value="Genomic_DNA"/>
</dbReference>
<organism evidence="1 2">
    <name type="scientific">Thermothielavioides terrestris (strain ATCC 38088 / NRRL 8126)</name>
    <name type="common">Thielavia terrestris</name>
    <dbReference type="NCBI Taxonomy" id="578455"/>
    <lineage>
        <taxon>Eukaryota</taxon>
        <taxon>Fungi</taxon>
        <taxon>Dikarya</taxon>
        <taxon>Ascomycota</taxon>
        <taxon>Pezizomycotina</taxon>
        <taxon>Sordariomycetes</taxon>
        <taxon>Sordariomycetidae</taxon>
        <taxon>Sordariales</taxon>
        <taxon>Chaetomiaceae</taxon>
        <taxon>Thermothielavioides</taxon>
        <taxon>Thermothielavioides terrestris</taxon>
    </lineage>
</organism>
<dbReference type="KEGG" id="ttt:THITE_2052421"/>
<reference evidence="1 2" key="1">
    <citation type="journal article" date="2011" name="Nat. Biotechnol.">
        <title>Comparative genomic analysis of the thermophilic biomass-degrading fungi Myceliophthora thermophila and Thielavia terrestris.</title>
        <authorList>
            <person name="Berka R.M."/>
            <person name="Grigoriev I.V."/>
            <person name="Otillar R."/>
            <person name="Salamov A."/>
            <person name="Grimwood J."/>
            <person name="Reid I."/>
            <person name="Ishmael N."/>
            <person name="John T."/>
            <person name="Darmond C."/>
            <person name="Moisan M.-C."/>
            <person name="Henrissat B."/>
            <person name="Coutinho P.M."/>
            <person name="Lombard V."/>
            <person name="Natvig D.O."/>
            <person name="Lindquist E."/>
            <person name="Schmutz J."/>
            <person name="Lucas S."/>
            <person name="Harris P."/>
            <person name="Powlowski J."/>
            <person name="Bellemare A."/>
            <person name="Taylor D."/>
            <person name="Butler G."/>
            <person name="de Vries R.P."/>
            <person name="Allijn I.E."/>
            <person name="van den Brink J."/>
            <person name="Ushinsky S."/>
            <person name="Storms R."/>
            <person name="Powell A.J."/>
            <person name="Paulsen I.T."/>
            <person name="Elbourne L.D.H."/>
            <person name="Baker S.E."/>
            <person name="Magnuson J."/>
            <person name="LaBoissiere S."/>
            <person name="Clutterbuck A.J."/>
            <person name="Martinez D."/>
            <person name="Wogulis M."/>
            <person name="de Leon A.L."/>
            <person name="Rey M.W."/>
            <person name="Tsang A."/>
        </authorList>
    </citation>
    <scope>NUCLEOTIDE SEQUENCE [LARGE SCALE GENOMIC DNA]</scope>
    <source>
        <strain evidence="2">ATCC 38088 / NRRL 8126</strain>
    </source>
</reference>
<evidence type="ECO:0000313" key="2">
    <source>
        <dbReference type="Proteomes" id="UP000008181"/>
    </source>
</evidence>
<accession>G2R9A6</accession>
<name>G2R9A6_THETT</name>
<dbReference type="HOGENOM" id="CLU_2391959_0_0_1"/>
<dbReference type="GeneID" id="11520030"/>
<dbReference type="Proteomes" id="UP000008181">
    <property type="component" value="Chromosome 4"/>
</dbReference>
<keyword evidence="2" id="KW-1185">Reference proteome</keyword>